<evidence type="ECO:0000256" key="1">
    <source>
        <dbReference type="ARBA" id="ARBA00001913"/>
    </source>
</evidence>
<dbReference type="InterPro" id="IPR014718">
    <property type="entry name" value="GH-type_carb-bd"/>
</dbReference>
<evidence type="ECO:0000313" key="14">
    <source>
        <dbReference type="Proteomes" id="UP000651837"/>
    </source>
</evidence>
<comment type="pathway">
    <text evidence="2">Carbohydrate metabolism; hexose metabolism.</text>
</comment>
<feature type="binding site" evidence="10">
    <location>
        <begin position="161"/>
        <end position="163"/>
    </location>
    <ligand>
        <name>beta-D-galactose</name>
        <dbReference type="ChEBI" id="CHEBI:27667"/>
    </ligand>
</feature>
<dbReference type="EMBL" id="JACWLN010000001">
    <property type="protein sequence ID" value="MBD1259138.1"/>
    <property type="molecule type" value="Genomic_DNA"/>
</dbReference>
<accession>A0A316E2Q7</accession>
<keyword evidence="7" id="KW-0119">Carbohydrate metabolism</keyword>
<proteinExistence type="inferred from homology"/>
<dbReference type="PANTHER" id="PTHR10091:SF0">
    <property type="entry name" value="GALACTOSE MUTAROTASE"/>
    <property type="match status" value="1"/>
</dbReference>
<dbReference type="PIRSF" id="PIRSF005096">
    <property type="entry name" value="GALM"/>
    <property type="match status" value="1"/>
</dbReference>
<feature type="active site" description="Proton acceptor" evidence="8">
    <location>
        <position position="266"/>
    </location>
</feature>
<dbReference type="UniPathway" id="UPA00242"/>
<evidence type="ECO:0000256" key="9">
    <source>
        <dbReference type="PIRSR" id="PIRSR005096-2"/>
    </source>
</evidence>
<keyword evidence="5" id="KW-0106">Calcium</keyword>
<dbReference type="InterPro" id="IPR011013">
    <property type="entry name" value="Gal_mutarotase_sf_dom"/>
</dbReference>
<feature type="binding site" evidence="9">
    <location>
        <position position="225"/>
    </location>
    <ligand>
        <name>beta-D-galactose</name>
        <dbReference type="ChEBI" id="CHEBI:27667"/>
    </ligand>
</feature>
<evidence type="ECO:0000256" key="6">
    <source>
        <dbReference type="ARBA" id="ARBA00023235"/>
    </source>
</evidence>
<keyword evidence="14" id="KW-1185">Reference proteome</keyword>
<dbReference type="GO" id="GO:0030246">
    <property type="term" value="F:carbohydrate binding"/>
    <property type="evidence" value="ECO:0007669"/>
    <property type="project" value="InterPro"/>
</dbReference>
<reference evidence="12 13" key="1">
    <citation type="submission" date="2018-05" db="EMBL/GenBank/DDBJ databases">
        <title>Genomic Encyclopedia of Archaeal and Bacterial Type Strains, Phase II (KMG-II): from individual species to whole genera.</title>
        <authorList>
            <person name="Goeker M."/>
        </authorList>
    </citation>
    <scope>NUCLEOTIDE SEQUENCE [LARGE SCALE GENOMIC DNA]</scope>
    <source>
        <strain evidence="12 13">DSM 23514</strain>
    </source>
</reference>
<dbReference type="Proteomes" id="UP000651837">
    <property type="component" value="Unassembled WGS sequence"/>
</dbReference>
<gene>
    <name evidence="11" type="ORF">HZY62_00940</name>
    <name evidence="12" type="ORF">LX92_01059</name>
</gene>
<dbReference type="InterPro" id="IPR008183">
    <property type="entry name" value="Aldose_1/G6P_1-epimerase"/>
</dbReference>
<evidence type="ECO:0000256" key="4">
    <source>
        <dbReference type="ARBA" id="ARBA00011245"/>
    </source>
</evidence>
<evidence type="ECO:0000256" key="5">
    <source>
        <dbReference type="ARBA" id="ARBA00022837"/>
    </source>
</evidence>
<dbReference type="GO" id="GO:0033499">
    <property type="term" value="P:galactose catabolic process via UDP-galactose, Leloir pathway"/>
    <property type="evidence" value="ECO:0007669"/>
    <property type="project" value="TreeGrafter"/>
</dbReference>
<dbReference type="InterPro" id="IPR015443">
    <property type="entry name" value="Aldose_1-epimerase"/>
</dbReference>
<feature type="active site" description="Proton donor" evidence="8">
    <location>
        <position position="161"/>
    </location>
</feature>
<evidence type="ECO:0000313" key="11">
    <source>
        <dbReference type="EMBL" id="MBD1259138.1"/>
    </source>
</evidence>
<dbReference type="GO" id="GO:0005737">
    <property type="term" value="C:cytoplasm"/>
    <property type="evidence" value="ECO:0007669"/>
    <property type="project" value="TreeGrafter"/>
</dbReference>
<comment type="similarity">
    <text evidence="3">Belongs to the aldose epimerase family.</text>
</comment>
<evidence type="ECO:0000313" key="12">
    <source>
        <dbReference type="EMBL" id="PWK24694.1"/>
    </source>
</evidence>
<keyword evidence="6" id="KW-0413">Isomerase</keyword>
<dbReference type="AlphaFoldDB" id="A0A316E2Q7"/>
<sequence>MKQVTISNPFITLIVLDYGAIIQKLLVKDDEGRYTNVVVGYDYPSKYPNDTKSLGACVGRYAGRISNGGFNLDWKNYPLPTVNGIHLHGGKEGFAKKYWTIEEIDHGDEPFVRLSYMSKHLEEGYPGNLKATVTYKIRNNELFIIHEATTDLTTVVNMTNHSYFKLDREDSIDHYFLRLNCPKVVETNTTLLPTGKVLPVEGTEFDFKSVRQIGQTRLDTPFATDDNSSFAAMVYSKKSGISMEVNTNQRGLVVYTPNNFPAICFETQNFPDAPNHPHFPSSVLRPNETYRNASVFKFDLVT</sequence>
<dbReference type="GO" id="GO:0006006">
    <property type="term" value="P:glucose metabolic process"/>
    <property type="evidence" value="ECO:0007669"/>
    <property type="project" value="TreeGrafter"/>
</dbReference>
<evidence type="ECO:0000313" key="13">
    <source>
        <dbReference type="Proteomes" id="UP000245667"/>
    </source>
</evidence>
<dbReference type="OrthoDB" id="9779408at2"/>
<dbReference type="Gene3D" id="2.70.98.10">
    <property type="match status" value="1"/>
</dbReference>
<organism evidence="12 13">
    <name type="scientific">Maribacter polysiphoniae</name>
    <dbReference type="NCBI Taxonomy" id="429344"/>
    <lineage>
        <taxon>Bacteria</taxon>
        <taxon>Pseudomonadati</taxon>
        <taxon>Bacteroidota</taxon>
        <taxon>Flavobacteriia</taxon>
        <taxon>Flavobacteriales</taxon>
        <taxon>Flavobacteriaceae</taxon>
        <taxon>Maribacter</taxon>
    </lineage>
</organism>
<evidence type="ECO:0000256" key="10">
    <source>
        <dbReference type="PIRSR" id="PIRSR005096-3"/>
    </source>
</evidence>
<evidence type="ECO:0000256" key="2">
    <source>
        <dbReference type="ARBA" id="ARBA00005028"/>
    </source>
</evidence>
<dbReference type="Proteomes" id="UP000245667">
    <property type="component" value="Unassembled WGS sequence"/>
</dbReference>
<dbReference type="GO" id="GO:0004034">
    <property type="term" value="F:aldose 1-epimerase activity"/>
    <property type="evidence" value="ECO:0007669"/>
    <property type="project" value="TreeGrafter"/>
</dbReference>
<comment type="cofactor">
    <cofactor evidence="1">
        <name>Ca(2+)</name>
        <dbReference type="ChEBI" id="CHEBI:29108"/>
    </cofactor>
</comment>
<dbReference type="Pfam" id="PF01263">
    <property type="entry name" value="Aldose_epim"/>
    <property type="match status" value="1"/>
</dbReference>
<protein>
    <submittedName>
        <fullName evidence="12">Aldose 1-epimerase</fullName>
    </submittedName>
    <submittedName>
        <fullName evidence="11">Galactose mutarotase</fullName>
    </submittedName>
</protein>
<dbReference type="CDD" id="cd09019">
    <property type="entry name" value="galactose_mutarotase_like"/>
    <property type="match status" value="1"/>
</dbReference>
<dbReference type="EMBL" id="QGGQ01000002">
    <property type="protein sequence ID" value="PWK24694.1"/>
    <property type="molecule type" value="Genomic_DNA"/>
</dbReference>
<comment type="caution">
    <text evidence="12">The sequence shown here is derived from an EMBL/GenBank/DDBJ whole genome shotgun (WGS) entry which is preliminary data.</text>
</comment>
<evidence type="ECO:0000256" key="7">
    <source>
        <dbReference type="ARBA" id="ARBA00023277"/>
    </source>
</evidence>
<name>A0A316E2Q7_9FLAO</name>
<dbReference type="RefSeq" id="WP_109649242.1">
    <property type="nucleotide sequence ID" value="NZ_JACWLN010000001.1"/>
</dbReference>
<evidence type="ECO:0000256" key="3">
    <source>
        <dbReference type="ARBA" id="ARBA00006206"/>
    </source>
</evidence>
<dbReference type="SUPFAM" id="SSF74650">
    <property type="entry name" value="Galactose mutarotase-like"/>
    <property type="match status" value="1"/>
</dbReference>
<comment type="subunit">
    <text evidence="4">Monomer.</text>
</comment>
<dbReference type="PANTHER" id="PTHR10091">
    <property type="entry name" value="ALDOSE-1-EPIMERASE"/>
    <property type="match status" value="1"/>
</dbReference>
<reference evidence="11 14" key="2">
    <citation type="submission" date="2020-07" db="EMBL/GenBank/DDBJ databases">
        <title>The draft genome sequence of Maribacter polysiphoniae KCTC 22021.</title>
        <authorList>
            <person name="Mu L."/>
        </authorList>
    </citation>
    <scope>NUCLEOTIDE SEQUENCE [LARGE SCALE GENOMIC DNA]</scope>
    <source>
        <strain evidence="11 14">KCTC 22021</strain>
    </source>
</reference>
<evidence type="ECO:0000256" key="8">
    <source>
        <dbReference type="PIRSR" id="PIRSR005096-1"/>
    </source>
</evidence>
<dbReference type="InterPro" id="IPR047215">
    <property type="entry name" value="Galactose_mutarotase-like"/>
</dbReference>